<dbReference type="EMBL" id="FOIM01000004">
    <property type="protein sequence ID" value="SET31519.1"/>
    <property type="molecule type" value="Genomic_DNA"/>
</dbReference>
<accession>A0A1I0DHH1</accession>
<organism evidence="1 2">
    <name type="scientific">Enterocloster lavalensis</name>
    <dbReference type="NCBI Taxonomy" id="460384"/>
    <lineage>
        <taxon>Bacteria</taxon>
        <taxon>Bacillati</taxon>
        <taxon>Bacillota</taxon>
        <taxon>Clostridia</taxon>
        <taxon>Lachnospirales</taxon>
        <taxon>Lachnospiraceae</taxon>
        <taxon>Enterocloster</taxon>
    </lineage>
</organism>
<name>A0A1I0DHH1_9FIRM</name>
<gene>
    <name evidence="1" type="ORF">SAMN05216313_104183</name>
</gene>
<dbReference type="GeneID" id="93276212"/>
<evidence type="ECO:0000313" key="1">
    <source>
        <dbReference type="EMBL" id="SET31519.1"/>
    </source>
</evidence>
<reference evidence="2" key="1">
    <citation type="submission" date="2016-10" db="EMBL/GenBank/DDBJ databases">
        <authorList>
            <person name="Varghese N."/>
            <person name="Submissions S."/>
        </authorList>
    </citation>
    <scope>NUCLEOTIDE SEQUENCE [LARGE SCALE GENOMIC DNA]</scope>
    <source>
        <strain evidence="2">NLAE-zl-G277</strain>
    </source>
</reference>
<dbReference type="STRING" id="460384.SAMN05216313_104183"/>
<dbReference type="RefSeq" id="WP_092361461.1">
    <property type="nucleotide sequence ID" value="NZ_CABJCG010000015.1"/>
</dbReference>
<evidence type="ECO:0000313" key="2">
    <source>
        <dbReference type="Proteomes" id="UP000198508"/>
    </source>
</evidence>
<keyword evidence="2" id="KW-1185">Reference proteome</keyword>
<sequence>MKRFLIKLLPFVIWIFLLMVVVPVAIDPYNVFHVENIRDNGIEPNKNFLKTEYVIRHPDRFDAFLFGSSRVSSIHSDRIEGYRCYNMTYSEGVPKEHLENLQVMLEHGVRPKMVLVGVDSISYMIDPAIHEDNRLRCPYPMTREEKKEFYLQYLEPIMAVESLKTTYFEPRVVAYDQKIYDVGWTLDYGVESHTDWSKAEADWTVQYANRTPQALEEIRQLKELCDANGIELVIFTNPMHVLTYEKAVENGYRDFLSGLAQVTDFYNFSGINDITTNNDNYLETSHYMPQVGDRMLDVMFKGQADERLLEQGFGYRVTCGNCEEFLRKYVDGAGQNGDLAMNLY</sequence>
<dbReference type="AlphaFoldDB" id="A0A1I0DHH1"/>
<dbReference type="Proteomes" id="UP000198508">
    <property type="component" value="Unassembled WGS sequence"/>
</dbReference>
<proteinExistence type="predicted"/>
<protein>
    <submittedName>
        <fullName evidence="1">Uncharacterized protein</fullName>
    </submittedName>
</protein>